<dbReference type="GO" id="GO:0016747">
    <property type="term" value="F:acyltransferase activity, transferring groups other than amino-acyl groups"/>
    <property type="evidence" value="ECO:0007669"/>
    <property type="project" value="UniProtKB-ARBA"/>
</dbReference>
<dbReference type="Gene3D" id="3.30.559.10">
    <property type="entry name" value="Chloramphenicol acetyltransferase-like domain"/>
    <property type="match status" value="2"/>
</dbReference>
<dbReference type="InterPro" id="IPR051504">
    <property type="entry name" value="Plant_metabolite_acyltrans"/>
</dbReference>
<dbReference type="AlphaFoldDB" id="A0AAX6EKG4"/>
<dbReference type="PANTHER" id="PTHR31625">
    <property type="match status" value="1"/>
</dbReference>
<gene>
    <name evidence="3" type="ORF">M6B38_182540</name>
</gene>
<keyword evidence="4" id="KW-1185">Reference proteome</keyword>
<dbReference type="SUPFAM" id="SSF52777">
    <property type="entry name" value="CoA-dependent acyltransferases"/>
    <property type="match status" value="1"/>
</dbReference>
<dbReference type="Pfam" id="PF02458">
    <property type="entry name" value="Transferase"/>
    <property type="match status" value="1"/>
</dbReference>
<organism evidence="3 4">
    <name type="scientific">Iris pallida</name>
    <name type="common">Sweet iris</name>
    <dbReference type="NCBI Taxonomy" id="29817"/>
    <lineage>
        <taxon>Eukaryota</taxon>
        <taxon>Viridiplantae</taxon>
        <taxon>Streptophyta</taxon>
        <taxon>Embryophyta</taxon>
        <taxon>Tracheophyta</taxon>
        <taxon>Spermatophyta</taxon>
        <taxon>Magnoliopsida</taxon>
        <taxon>Liliopsida</taxon>
        <taxon>Asparagales</taxon>
        <taxon>Iridaceae</taxon>
        <taxon>Iridoideae</taxon>
        <taxon>Irideae</taxon>
        <taxon>Iris</taxon>
    </lineage>
</organism>
<keyword evidence="2" id="KW-0012">Acyltransferase</keyword>
<evidence type="ECO:0000256" key="1">
    <source>
        <dbReference type="ARBA" id="ARBA00022679"/>
    </source>
</evidence>
<sequence length="452" mass="49627">MSQGSVEILNQAQVSLPSLPNPLPPPTKLSPFDAIWIGFPPIQRLMLYTDTRGGTDDFSVLVDCLKSSLSSTLLDFLPLAGKLTYVPSTRDVEIDCSDPGFAFGVAESDMDLQRLAADEVHDTESFLKLVPSIATSELPFWPFALQVTRFKCGGVAIGYAAHHTVADGTGIWQFVEAWTDTCRSTMSGKPRLEYRLPSYDRTAIKHPRSREETAREILHASSPNLPIARSPTLNVTAGRHNLVRRTFVLDAPAIHSLKQRAARHADGVGNGNSTRLPSTFLAIAAHSWSCFVRAKALEPEDDTVFCFMADCRNRLEPPVEEGYFGNCVKFMYVRSLVREVTAEGERACSKIGESIRGIGLEDPLADVGSWVEDFAALPYARTTNVSASPRFRVYETDFGFGRPDRVELVSMNHEGEMALVGGKEEGSVQVTAALNRDHMDAYAELFLGGLHG</sequence>
<dbReference type="Proteomes" id="UP001140949">
    <property type="component" value="Unassembled WGS sequence"/>
</dbReference>
<protein>
    <submittedName>
        <fullName evidence="3">Malonyl-CoA:anthocyanidin 5-O-glucoside-6''-O-malonyltransferase-like</fullName>
    </submittedName>
</protein>
<proteinExistence type="predicted"/>
<comment type="caution">
    <text evidence="3">The sequence shown here is derived from an EMBL/GenBank/DDBJ whole genome shotgun (WGS) entry which is preliminary data.</text>
</comment>
<evidence type="ECO:0000313" key="3">
    <source>
        <dbReference type="EMBL" id="KAJ6804632.1"/>
    </source>
</evidence>
<reference evidence="3" key="2">
    <citation type="submission" date="2023-04" db="EMBL/GenBank/DDBJ databases">
        <authorList>
            <person name="Bruccoleri R.E."/>
            <person name="Oakeley E.J."/>
            <person name="Faust A.-M."/>
            <person name="Dessus-Babus S."/>
            <person name="Altorfer M."/>
            <person name="Burckhardt D."/>
            <person name="Oertli M."/>
            <person name="Naumann U."/>
            <person name="Petersen F."/>
            <person name="Wong J."/>
        </authorList>
    </citation>
    <scope>NUCLEOTIDE SEQUENCE</scope>
    <source>
        <strain evidence="3">GSM-AAB239-AS_SAM_17_03QT</strain>
        <tissue evidence="3">Leaf</tissue>
    </source>
</reference>
<dbReference type="EMBL" id="JANAVB010035818">
    <property type="protein sequence ID" value="KAJ6804632.1"/>
    <property type="molecule type" value="Genomic_DNA"/>
</dbReference>
<keyword evidence="1" id="KW-0808">Transferase</keyword>
<reference evidence="3" key="1">
    <citation type="journal article" date="2023" name="GigaByte">
        <title>Genome assembly of the bearded iris, Iris pallida Lam.</title>
        <authorList>
            <person name="Bruccoleri R.E."/>
            <person name="Oakeley E.J."/>
            <person name="Faust A.M.E."/>
            <person name="Altorfer M."/>
            <person name="Dessus-Babus S."/>
            <person name="Burckhardt D."/>
            <person name="Oertli M."/>
            <person name="Naumann U."/>
            <person name="Petersen F."/>
            <person name="Wong J."/>
        </authorList>
    </citation>
    <scope>NUCLEOTIDE SEQUENCE</scope>
    <source>
        <strain evidence="3">GSM-AAB239-AS_SAM_17_03QT</strain>
    </source>
</reference>
<evidence type="ECO:0000256" key="2">
    <source>
        <dbReference type="ARBA" id="ARBA00023315"/>
    </source>
</evidence>
<name>A0AAX6EKG4_IRIPA</name>
<evidence type="ECO:0000313" key="4">
    <source>
        <dbReference type="Proteomes" id="UP001140949"/>
    </source>
</evidence>
<dbReference type="InterPro" id="IPR023213">
    <property type="entry name" value="CAT-like_dom_sf"/>
</dbReference>
<accession>A0AAX6EKG4</accession>